<evidence type="ECO:0000256" key="5">
    <source>
        <dbReference type="SAM" id="Phobius"/>
    </source>
</evidence>
<dbReference type="GO" id="GO:0016020">
    <property type="term" value="C:membrane"/>
    <property type="evidence" value="ECO:0007669"/>
    <property type="project" value="UniProtKB-SubCell"/>
</dbReference>
<evidence type="ECO:0008006" key="8">
    <source>
        <dbReference type="Google" id="ProtNLM"/>
    </source>
</evidence>
<name>A0A1L9PBU1_ASPVE</name>
<evidence type="ECO:0000313" key="7">
    <source>
        <dbReference type="Proteomes" id="UP000184073"/>
    </source>
</evidence>
<evidence type="ECO:0000256" key="1">
    <source>
        <dbReference type="ARBA" id="ARBA00004141"/>
    </source>
</evidence>
<feature type="transmembrane region" description="Helical" evidence="5">
    <location>
        <begin position="205"/>
        <end position="225"/>
    </location>
</feature>
<feature type="transmembrane region" description="Helical" evidence="5">
    <location>
        <begin position="162"/>
        <end position="184"/>
    </location>
</feature>
<feature type="transmembrane region" description="Helical" evidence="5">
    <location>
        <begin position="27"/>
        <end position="45"/>
    </location>
</feature>
<dbReference type="AlphaFoldDB" id="A0A1L9PBU1"/>
<keyword evidence="2 5" id="KW-0812">Transmembrane</keyword>
<sequence>MDFTFHPGVNGSDPWVEFYPYNPSLTAGYAFMAIFGLATLAHIVLMFPYKAAYFIPFVLGGICETFGYFGRARSHNDRTGIGPWAQQQMLLLCAPPLLAASVYMTLSRLITALGAEHHSPIRPKRLTVLFVLNDVICLLTQLVGAGLQVTGDAQIIDIGIKAVLAGLVFTLVVFVGFVVIAVKFERRLVAYPTRVSSELDGERGVGWRGYMWCLYGVCGCMIVRNLVRTVEFGAPKGADVRKREVYIYVFDGALMAVLMGVWIIWHPGRLVKRARSVKRGVDGDLELLRSK</sequence>
<dbReference type="EMBL" id="KV878126">
    <property type="protein sequence ID" value="OJI98914.1"/>
    <property type="molecule type" value="Genomic_DNA"/>
</dbReference>
<dbReference type="GeneID" id="63729828"/>
<comment type="subcellular location">
    <subcellularLocation>
        <location evidence="1">Membrane</location>
        <topology evidence="1">Multi-pass membrane protein</topology>
    </subcellularLocation>
</comment>
<evidence type="ECO:0000256" key="4">
    <source>
        <dbReference type="ARBA" id="ARBA00023136"/>
    </source>
</evidence>
<dbReference type="PANTHER" id="PTHR31465">
    <property type="entry name" value="PROTEIN RTA1-RELATED"/>
    <property type="match status" value="1"/>
</dbReference>
<dbReference type="STRING" id="1036611.A0A1L9PBU1"/>
<evidence type="ECO:0000256" key="3">
    <source>
        <dbReference type="ARBA" id="ARBA00022989"/>
    </source>
</evidence>
<dbReference type="PANTHER" id="PTHR31465:SF17">
    <property type="entry name" value="DOMAIN PROTEIN, PUTATIVE (AFU_ORTHOLOGUE AFUA_5G09900)-RELATED"/>
    <property type="match status" value="1"/>
</dbReference>
<keyword evidence="3 5" id="KW-1133">Transmembrane helix</keyword>
<accession>A0A1L9PBU1</accession>
<evidence type="ECO:0000256" key="2">
    <source>
        <dbReference type="ARBA" id="ARBA00022692"/>
    </source>
</evidence>
<feature type="transmembrane region" description="Helical" evidence="5">
    <location>
        <begin position="52"/>
        <end position="69"/>
    </location>
</feature>
<evidence type="ECO:0000313" key="6">
    <source>
        <dbReference type="EMBL" id="OJI98914.1"/>
    </source>
</evidence>
<feature type="transmembrane region" description="Helical" evidence="5">
    <location>
        <begin position="126"/>
        <end position="150"/>
    </location>
</feature>
<gene>
    <name evidence="6" type="ORF">ASPVEDRAFT_50497</name>
</gene>
<feature type="transmembrane region" description="Helical" evidence="5">
    <location>
        <begin position="245"/>
        <end position="265"/>
    </location>
</feature>
<keyword evidence="7" id="KW-1185">Reference proteome</keyword>
<dbReference type="Pfam" id="PF04479">
    <property type="entry name" value="RTA1"/>
    <property type="match status" value="1"/>
</dbReference>
<dbReference type="VEuPathDB" id="FungiDB:ASPVEDRAFT_50497"/>
<organism evidence="6 7">
    <name type="scientific">Aspergillus versicolor CBS 583.65</name>
    <dbReference type="NCBI Taxonomy" id="1036611"/>
    <lineage>
        <taxon>Eukaryota</taxon>
        <taxon>Fungi</taxon>
        <taxon>Dikarya</taxon>
        <taxon>Ascomycota</taxon>
        <taxon>Pezizomycotina</taxon>
        <taxon>Eurotiomycetes</taxon>
        <taxon>Eurotiomycetidae</taxon>
        <taxon>Eurotiales</taxon>
        <taxon>Aspergillaceae</taxon>
        <taxon>Aspergillus</taxon>
        <taxon>Aspergillus subgen. Nidulantes</taxon>
    </lineage>
</organism>
<feature type="transmembrane region" description="Helical" evidence="5">
    <location>
        <begin position="89"/>
        <end position="106"/>
    </location>
</feature>
<protein>
    <recommendedName>
        <fullName evidence="8">RTA1 domain protein</fullName>
    </recommendedName>
</protein>
<reference evidence="7" key="1">
    <citation type="journal article" date="2017" name="Genome Biol.">
        <title>Comparative genomics reveals high biological diversity and specific adaptations in the industrially and medically important fungal genus Aspergillus.</title>
        <authorList>
            <person name="de Vries R.P."/>
            <person name="Riley R."/>
            <person name="Wiebenga A."/>
            <person name="Aguilar-Osorio G."/>
            <person name="Amillis S."/>
            <person name="Uchima C.A."/>
            <person name="Anderluh G."/>
            <person name="Asadollahi M."/>
            <person name="Askin M."/>
            <person name="Barry K."/>
            <person name="Battaglia E."/>
            <person name="Bayram O."/>
            <person name="Benocci T."/>
            <person name="Braus-Stromeyer S.A."/>
            <person name="Caldana C."/>
            <person name="Canovas D."/>
            <person name="Cerqueira G.C."/>
            <person name="Chen F."/>
            <person name="Chen W."/>
            <person name="Choi C."/>
            <person name="Clum A."/>
            <person name="Dos Santos R.A."/>
            <person name="Damasio A.R."/>
            <person name="Diallinas G."/>
            <person name="Emri T."/>
            <person name="Fekete E."/>
            <person name="Flipphi M."/>
            <person name="Freyberg S."/>
            <person name="Gallo A."/>
            <person name="Gournas C."/>
            <person name="Habgood R."/>
            <person name="Hainaut M."/>
            <person name="Harispe M.L."/>
            <person name="Henrissat B."/>
            <person name="Hilden K.S."/>
            <person name="Hope R."/>
            <person name="Hossain A."/>
            <person name="Karabika E."/>
            <person name="Karaffa L."/>
            <person name="Karanyi Z."/>
            <person name="Krasevec N."/>
            <person name="Kuo A."/>
            <person name="Kusch H."/>
            <person name="LaButti K."/>
            <person name="Lagendijk E.L."/>
            <person name="Lapidus A."/>
            <person name="Levasseur A."/>
            <person name="Lindquist E."/>
            <person name="Lipzen A."/>
            <person name="Logrieco A.F."/>
            <person name="MacCabe A."/>
            <person name="Maekelae M.R."/>
            <person name="Malavazi I."/>
            <person name="Melin P."/>
            <person name="Meyer V."/>
            <person name="Mielnichuk N."/>
            <person name="Miskei M."/>
            <person name="Molnar A.P."/>
            <person name="Mule G."/>
            <person name="Ngan C.Y."/>
            <person name="Orejas M."/>
            <person name="Orosz E."/>
            <person name="Ouedraogo J.P."/>
            <person name="Overkamp K.M."/>
            <person name="Park H.-S."/>
            <person name="Perrone G."/>
            <person name="Piumi F."/>
            <person name="Punt P.J."/>
            <person name="Ram A.F."/>
            <person name="Ramon A."/>
            <person name="Rauscher S."/>
            <person name="Record E."/>
            <person name="Riano-Pachon D.M."/>
            <person name="Robert V."/>
            <person name="Roehrig J."/>
            <person name="Ruller R."/>
            <person name="Salamov A."/>
            <person name="Salih N.S."/>
            <person name="Samson R.A."/>
            <person name="Sandor E."/>
            <person name="Sanguinetti M."/>
            <person name="Schuetze T."/>
            <person name="Sepcic K."/>
            <person name="Shelest E."/>
            <person name="Sherlock G."/>
            <person name="Sophianopoulou V."/>
            <person name="Squina F.M."/>
            <person name="Sun H."/>
            <person name="Susca A."/>
            <person name="Todd R.B."/>
            <person name="Tsang A."/>
            <person name="Unkles S.E."/>
            <person name="van de Wiele N."/>
            <person name="van Rossen-Uffink D."/>
            <person name="Oliveira J.V."/>
            <person name="Vesth T.C."/>
            <person name="Visser J."/>
            <person name="Yu J.-H."/>
            <person name="Zhou M."/>
            <person name="Andersen M.R."/>
            <person name="Archer D.B."/>
            <person name="Baker S.E."/>
            <person name="Benoit I."/>
            <person name="Brakhage A.A."/>
            <person name="Braus G.H."/>
            <person name="Fischer R."/>
            <person name="Frisvad J.C."/>
            <person name="Goldman G.H."/>
            <person name="Houbraken J."/>
            <person name="Oakley B."/>
            <person name="Pocsi I."/>
            <person name="Scazzocchio C."/>
            <person name="Seiboth B."/>
            <person name="vanKuyk P.A."/>
            <person name="Wortman J."/>
            <person name="Dyer P.S."/>
            <person name="Grigoriev I.V."/>
        </authorList>
    </citation>
    <scope>NUCLEOTIDE SEQUENCE [LARGE SCALE GENOMIC DNA]</scope>
    <source>
        <strain evidence="7">CBS 583.65</strain>
    </source>
</reference>
<dbReference type="OrthoDB" id="3358017at2759"/>
<dbReference type="RefSeq" id="XP_040664677.1">
    <property type="nucleotide sequence ID" value="XM_040814317.1"/>
</dbReference>
<keyword evidence="4 5" id="KW-0472">Membrane</keyword>
<proteinExistence type="predicted"/>
<dbReference type="Proteomes" id="UP000184073">
    <property type="component" value="Unassembled WGS sequence"/>
</dbReference>
<dbReference type="InterPro" id="IPR007568">
    <property type="entry name" value="RTA1"/>
</dbReference>